<dbReference type="PANTHER" id="PTHR21398:SF1">
    <property type="entry name" value="FI03705P"/>
    <property type="match status" value="1"/>
</dbReference>
<evidence type="ECO:0000313" key="3">
    <source>
        <dbReference type="Proteomes" id="UP001159042"/>
    </source>
</evidence>
<dbReference type="EMBL" id="JANEYG010000010">
    <property type="protein sequence ID" value="KAJ8921331.1"/>
    <property type="molecule type" value="Genomic_DNA"/>
</dbReference>
<evidence type="ECO:0000256" key="1">
    <source>
        <dbReference type="SAM" id="SignalP"/>
    </source>
</evidence>
<sequence length="338" mass="38697">MDKVGVCLFLIVVLIEISHQTLEEDIREKINNSNGTEKSLSRKRRYLVFPTGSSLQLVYCLTVPSVGMGQIFTLGHTAALAWELPDKPEFILDLKNKKNPTTTEAPETTLPHLHLDHDYEDFHQYDTPIERFDKPSKYFSGGWSSQYNKQRPGAVNNRKTYYDPFFINQPHSSVLGYSPVKAMSNQGAYGWAKTNSITGANKKAGYRGSSRPSPITYPLASIDRRKNEKKPVTTYIHPVYHQHYRRTRRDLYGKIENLFTALSKDGKACLLKAICEVSQVAHRKGTFMEEIIKAVFRIKPHDDYPDEDDYDKAANRRHNCTEQYPTCDGSIWSSMLSY</sequence>
<dbReference type="SMART" id="SM00718">
    <property type="entry name" value="DM4_12"/>
    <property type="match status" value="1"/>
</dbReference>
<dbReference type="AlphaFoldDB" id="A0AAV8W3V0"/>
<dbReference type="PANTHER" id="PTHR21398">
    <property type="entry name" value="AGAP007094-PA"/>
    <property type="match status" value="1"/>
</dbReference>
<dbReference type="Pfam" id="PF07841">
    <property type="entry name" value="DM4_12"/>
    <property type="match status" value="1"/>
</dbReference>
<feature type="chain" id="PRO_5043664523" evidence="1">
    <location>
        <begin position="24"/>
        <end position="338"/>
    </location>
</feature>
<dbReference type="Proteomes" id="UP001159042">
    <property type="component" value="Unassembled WGS sequence"/>
</dbReference>
<organism evidence="2 3">
    <name type="scientific">Exocentrus adspersus</name>
    <dbReference type="NCBI Taxonomy" id="1586481"/>
    <lineage>
        <taxon>Eukaryota</taxon>
        <taxon>Metazoa</taxon>
        <taxon>Ecdysozoa</taxon>
        <taxon>Arthropoda</taxon>
        <taxon>Hexapoda</taxon>
        <taxon>Insecta</taxon>
        <taxon>Pterygota</taxon>
        <taxon>Neoptera</taxon>
        <taxon>Endopterygota</taxon>
        <taxon>Coleoptera</taxon>
        <taxon>Polyphaga</taxon>
        <taxon>Cucujiformia</taxon>
        <taxon>Chrysomeloidea</taxon>
        <taxon>Cerambycidae</taxon>
        <taxon>Lamiinae</taxon>
        <taxon>Acanthocinini</taxon>
        <taxon>Exocentrus</taxon>
    </lineage>
</organism>
<keyword evidence="1" id="KW-0732">Signal</keyword>
<reference evidence="2 3" key="1">
    <citation type="journal article" date="2023" name="Insect Mol. Biol.">
        <title>Genome sequencing provides insights into the evolution of gene families encoding plant cell wall-degrading enzymes in longhorned beetles.</title>
        <authorList>
            <person name="Shin N.R."/>
            <person name="Okamura Y."/>
            <person name="Kirsch R."/>
            <person name="Pauchet Y."/>
        </authorList>
    </citation>
    <scope>NUCLEOTIDE SEQUENCE [LARGE SCALE GENOMIC DNA]</scope>
    <source>
        <strain evidence="2">EAD_L_NR</strain>
    </source>
</reference>
<proteinExistence type="predicted"/>
<protein>
    <submittedName>
        <fullName evidence="2">Uncharacterized protein</fullName>
    </submittedName>
</protein>
<feature type="signal peptide" evidence="1">
    <location>
        <begin position="1"/>
        <end position="23"/>
    </location>
</feature>
<gene>
    <name evidence="2" type="ORF">NQ315_002945</name>
</gene>
<keyword evidence="3" id="KW-1185">Reference proteome</keyword>
<evidence type="ECO:0000313" key="2">
    <source>
        <dbReference type="EMBL" id="KAJ8921331.1"/>
    </source>
</evidence>
<name>A0AAV8W3V0_9CUCU</name>
<comment type="caution">
    <text evidence="2">The sequence shown here is derived from an EMBL/GenBank/DDBJ whole genome shotgun (WGS) entry which is preliminary data.</text>
</comment>
<accession>A0AAV8W3V0</accession>
<dbReference type="InterPro" id="IPR006631">
    <property type="entry name" value="DM4_12"/>
</dbReference>